<dbReference type="SUPFAM" id="SSF49785">
    <property type="entry name" value="Galactose-binding domain-like"/>
    <property type="match status" value="1"/>
</dbReference>
<evidence type="ECO:0000259" key="1">
    <source>
        <dbReference type="PROSITE" id="PS50022"/>
    </source>
</evidence>
<keyword evidence="3" id="KW-1185">Reference proteome</keyword>
<dbReference type="RefSeq" id="WP_199114591.1">
    <property type="nucleotide sequence ID" value="NZ_JAELVQ010000006.1"/>
</dbReference>
<evidence type="ECO:0000313" key="2">
    <source>
        <dbReference type="EMBL" id="MBJ6367823.1"/>
    </source>
</evidence>
<proteinExistence type="predicted"/>
<organism evidence="2 3">
    <name type="scientific">Snuella sedimenti</name>
    <dbReference type="NCBI Taxonomy" id="2798802"/>
    <lineage>
        <taxon>Bacteria</taxon>
        <taxon>Pseudomonadati</taxon>
        <taxon>Bacteroidota</taxon>
        <taxon>Flavobacteriia</taxon>
        <taxon>Flavobacteriales</taxon>
        <taxon>Flavobacteriaceae</taxon>
        <taxon>Snuella</taxon>
    </lineage>
</organism>
<evidence type="ECO:0000313" key="3">
    <source>
        <dbReference type="Proteomes" id="UP000610931"/>
    </source>
</evidence>
<comment type="caution">
    <text evidence="2">The sequence shown here is derived from an EMBL/GenBank/DDBJ whole genome shotgun (WGS) entry which is preliminary data.</text>
</comment>
<dbReference type="PROSITE" id="PS50022">
    <property type="entry name" value="FA58C_3"/>
    <property type="match status" value="1"/>
</dbReference>
<dbReference type="AlphaFoldDB" id="A0A8J7J3M3"/>
<dbReference type="Proteomes" id="UP000610931">
    <property type="component" value="Unassembled WGS sequence"/>
</dbReference>
<accession>A0A8J7J3M3</accession>
<dbReference type="EMBL" id="JAELVQ010000006">
    <property type="protein sequence ID" value="MBJ6367823.1"/>
    <property type="molecule type" value="Genomic_DNA"/>
</dbReference>
<sequence length="696" mass="81250">MIYEKDSILGYKYIPHAKDYNSKPAFYSDNVNINSFGYNDPEFSPKKEKGVFRIIIVGSSDECGFETDAPQTYVSLLRAKMKQVSDKVEIINCSIDGVYSKACLIKHIKKEIIGYQPDVILLTTRLKLYEAFLYRTLYKDFIIVYPDLNDFEDAKKYIDNLHYQFSCSKWLYDYSYSFRAICRYYINNNDEFTDLLSQWDIFQDKKRIRDYTINLIHYGKIKWEYFTYEESLEMFKELSDSLKSVNSKLVIYNRFINNHIERDFLKSAGIGYLGMESRYNNLCTYGKEDSHSTQIGHEKSAIAFYDALLKSDIIPDEFINIDKPILKEDSIKGQLNAINLEELKVDSFKDERVLTKANNTRIVTIDFSPINYSVSYSELINKYYKLRAHDVTVDRKEMSSIKSVNDLIIRINELIVNEQPRLIIIPIPVGLLIDYPTEAIDYLKKFENYCRIKGTDLLFIHFREHPSLSILESMFKNGYMNCESTNINSNNSIFKSFTESKQDSIISTAKADFLYKKTKEILINNGELLKEDLNLARGKLVNVSSSTETNKFSSDFITNDKEIKINGTKGWVSDTLNAHFNHKEWITVDLNDTIEVNRVVLYPIYSLDMNMEAYGFPLGFKIQVSNDGIVWETVKELENYSIPKIYEPQVFDFNKRYARYVKILGTNLQRNKYDEGSLYRMALSGIEIYNTQKINE</sequence>
<protein>
    <submittedName>
        <fullName evidence="2">Discoidin domain-containing protein</fullName>
    </submittedName>
</protein>
<dbReference type="InterPro" id="IPR000421">
    <property type="entry name" value="FA58C"/>
</dbReference>
<dbReference type="Pfam" id="PF00754">
    <property type="entry name" value="F5_F8_type_C"/>
    <property type="match status" value="1"/>
</dbReference>
<gene>
    <name evidence="2" type="ORF">JF259_06965</name>
</gene>
<dbReference type="Gene3D" id="2.60.120.260">
    <property type="entry name" value="Galactose-binding domain-like"/>
    <property type="match status" value="1"/>
</dbReference>
<reference evidence="2" key="1">
    <citation type="submission" date="2020-12" db="EMBL/GenBank/DDBJ databases">
        <title>Snuella sp. nov., isolated from sediment in Incheon.</title>
        <authorList>
            <person name="Kim W."/>
        </authorList>
    </citation>
    <scope>NUCLEOTIDE SEQUENCE</scope>
    <source>
        <strain evidence="2">CAU 1569</strain>
    </source>
</reference>
<name>A0A8J7J3M3_9FLAO</name>
<dbReference type="InterPro" id="IPR008979">
    <property type="entry name" value="Galactose-bd-like_sf"/>
</dbReference>
<feature type="domain" description="F5/8 type C" evidence="1">
    <location>
        <begin position="528"/>
        <end position="686"/>
    </location>
</feature>